<evidence type="ECO:0000256" key="4">
    <source>
        <dbReference type="ARBA" id="ARBA00023136"/>
    </source>
</evidence>
<dbReference type="InterPro" id="IPR021731">
    <property type="entry name" value="AMIN_dom"/>
</dbReference>
<dbReference type="Gene3D" id="2.60.40.3500">
    <property type="match status" value="1"/>
</dbReference>
<dbReference type="EMBL" id="CP015519">
    <property type="protein sequence ID" value="APG28924.1"/>
    <property type="molecule type" value="Genomic_DNA"/>
</dbReference>
<dbReference type="InterPro" id="IPR001775">
    <property type="entry name" value="GspD/PilQ"/>
</dbReference>
<dbReference type="PANTHER" id="PTHR30604">
    <property type="entry name" value="PROTEIN TRANSPORT PROTEIN HOFQ"/>
    <property type="match status" value="1"/>
</dbReference>
<dbReference type="GO" id="GO:0019867">
    <property type="term" value="C:outer membrane"/>
    <property type="evidence" value="ECO:0007669"/>
    <property type="project" value="InterPro"/>
</dbReference>
<accession>A0A1L3GSK8</accession>
<evidence type="ECO:0000256" key="2">
    <source>
        <dbReference type="ARBA" id="ARBA00022448"/>
    </source>
</evidence>
<sequence>MGARLASGLSLLCLIVTAIMFFQVHGAQAEPPLDELTMPATQVKSVDILDGQVLLMTDGSIGKYRHFSLGAPPRLVVDLYDIEPGSAEKAYSLSGAFKGLRVGRYPTKSRFVFDATGEKLPEYSVSSTGQAVQVVWDQKPIVGENTPPSQEGVQVTIEAIDFIAEGGQSVLTLQLSNPATLVDPVIDGDIVRFGVENAAINRSLRRVVDPSSFPSAIRLVTPYTVFANGIQDVRFAVELKGPVSYRLEKQGSLVKFIVDDGPFAEIQPASVVTKKVPVAMTTTGPELSMENQSKADGTVGVTDGKTSFAPVAGTFVPTGESQAVAFTGQKISLVFDDAEIRNILQLIAEVSDLNIIASDDVKGTITLRLVDVPWDQALKLIMDIKELGMLREGNIARIMPKDQIRKMQQEQFVASRALEKMEDLVSEVIAINYTDVESVASKSKTRLTERGSIIEDVRDKKLIVTDVPSAVASIKKLAALLDTPERQVLIEARIVEAESTFSRELGVNWGVSYDDDPTGTAGVAGTTGLGGDFALFPANVAAGASSGFASDFTFGRVGLDKLVLDLRLAAVEKANLGRIISSPRITTLNGEEGEIRQGREIPYTTVSEDGTKTEFKKAELSLKVTPEINADGSIFLEIEAKNDAPLLENGVLAISTKQAETRALVQDGETTVIGGIFIEDTQASDSGVPWLQHIPILGNLFKSQLDSTDRRELLIFITPRILD</sequence>
<dbReference type="InterPro" id="IPR004846">
    <property type="entry name" value="T2SS/T3SS_dom"/>
</dbReference>
<evidence type="ECO:0000256" key="3">
    <source>
        <dbReference type="ARBA" id="ARBA00022927"/>
    </source>
</evidence>
<evidence type="ECO:0000313" key="9">
    <source>
        <dbReference type="Proteomes" id="UP000182517"/>
    </source>
</evidence>
<protein>
    <recommendedName>
        <fullName evidence="7">Secretin/TonB short N-terminal domain-containing protein</fullName>
    </recommendedName>
</protein>
<keyword evidence="5" id="KW-0998">Cell outer membrane</keyword>
<comment type="subcellular location">
    <subcellularLocation>
        <location evidence="1">Membrane</location>
    </subcellularLocation>
</comment>
<dbReference type="Pfam" id="PF00263">
    <property type="entry name" value="Secretin"/>
    <property type="match status" value="1"/>
</dbReference>
<dbReference type="Pfam" id="PF11741">
    <property type="entry name" value="AMIN"/>
    <property type="match status" value="1"/>
</dbReference>
<reference evidence="8 9" key="1">
    <citation type="journal article" date="2017" name="Genome Announc.">
        <title>Complete Genome Sequences of Two Acetylene-Fermenting Pelobacter acetylenicus Strains.</title>
        <authorList>
            <person name="Sutton J.M."/>
            <person name="Baesman S.M."/>
            <person name="Fierst J.L."/>
            <person name="Poret-Peterson A.T."/>
            <person name="Oremland R.S."/>
            <person name="Dunlap D.S."/>
            <person name="Akob D.M."/>
        </authorList>
    </citation>
    <scope>NUCLEOTIDE SEQUENCE [LARGE SCALE GENOMIC DNA]</scope>
    <source>
        <strain evidence="8 9">SFB93</strain>
    </source>
</reference>
<dbReference type="InterPro" id="IPR051808">
    <property type="entry name" value="Type_IV_pilus_biogenesis"/>
</dbReference>
<evidence type="ECO:0000259" key="7">
    <source>
        <dbReference type="SMART" id="SM00965"/>
    </source>
</evidence>
<dbReference type="Gene3D" id="3.30.1370.130">
    <property type="match status" value="1"/>
</dbReference>
<keyword evidence="4" id="KW-0472">Membrane</keyword>
<dbReference type="GO" id="GO:0009306">
    <property type="term" value="P:protein secretion"/>
    <property type="evidence" value="ECO:0007669"/>
    <property type="project" value="InterPro"/>
</dbReference>
<evidence type="ECO:0000256" key="5">
    <source>
        <dbReference type="ARBA" id="ARBA00023237"/>
    </source>
</evidence>
<gene>
    <name evidence="8" type="ORF">A7E78_14475</name>
</gene>
<dbReference type="STRING" id="1842532.A7E78_14475"/>
<dbReference type="Gene3D" id="3.30.1370.120">
    <property type="match status" value="1"/>
</dbReference>
<evidence type="ECO:0000256" key="1">
    <source>
        <dbReference type="ARBA" id="ARBA00004370"/>
    </source>
</evidence>
<keyword evidence="3" id="KW-0653">Protein transport</keyword>
<dbReference type="SMART" id="SM00965">
    <property type="entry name" value="STN"/>
    <property type="match status" value="1"/>
</dbReference>
<organism evidence="8 9">
    <name type="scientific">Syntrophotalea acetylenivorans</name>
    <dbReference type="NCBI Taxonomy" id="1842532"/>
    <lineage>
        <taxon>Bacteria</taxon>
        <taxon>Pseudomonadati</taxon>
        <taxon>Thermodesulfobacteriota</taxon>
        <taxon>Desulfuromonadia</taxon>
        <taxon>Desulfuromonadales</taxon>
        <taxon>Syntrophotaleaceae</taxon>
        <taxon>Syntrophotalea</taxon>
    </lineage>
</organism>
<dbReference type="InterPro" id="IPR013355">
    <property type="entry name" value="Pilus_4_PilQ"/>
</dbReference>
<proteinExistence type="inferred from homology"/>
<dbReference type="InterPro" id="IPR038591">
    <property type="entry name" value="NolW-like_sf"/>
</dbReference>
<dbReference type="InterPro" id="IPR011662">
    <property type="entry name" value="Secretin/TonB_short_N"/>
</dbReference>
<evidence type="ECO:0000313" key="8">
    <source>
        <dbReference type="EMBL" id="APG28924.1"/>
    </source>
</evidence>
<dbReference type="Proteomes" id="UP000182517">
    <property type="component" value="Chromosome"/>
</dbReference>
<dbReference type="NCBIfam" id="TIGR02515">
    <property type="entry name" value="IV_pilus_PilQ"/>
    <property type="match status" value="1"/>
</dbReference>
<feature type="domain" description="Secretin/TonB short N-terminal" evidence="7">
    <location>
        <begin position="353"/>
        <end position="401"/>
    </location>
</feature>
<evidence type="ECO:0000256" key="6">
    <source>
        <dbReference type="RuleBase" id="RU004003"/>
    </source>
</evidence>
<dbReference type="PRINTS" id="PR00811">
    <property type="entry name" value="BCTERIALGSPD"/>
</dbReference>
<keyword evidence="9" id="KW-1185">Reference proteome</keyword>
<comment type="similarity">
    <text evidence="6">Belongs to the bacterial secretin family.</text>
</comment>
<keyword evidence="2" id="KW-0813">Transport</keyword>
<name>A0A1L3GSK8_9BACT</name>
<dbReference type="KEGG" id="pef:A7E78_14475"/>
<dbReference type="AlphaFoldDB" id="A0A1L3GSK8"/>
<dbReference type="PANTHER" id="PTHR30604:SF1">
    <property type="entry name" value="DNA UTILIZATION PROTEIN HOFQ"/>
    <property type="match status" value="1"/>
</dbReference>